<accession>A0ABR1FF20</accession>
<dbReference type="Proteomes" id="UP001498771">
    <property type="component" value="Unassembled WGS sequence"/>
</dbReference>
<evidence type="ECO:0000313" key="3">
    <source>
        <dbReference type="EMBL" id="KAK7208481.1"/>
    </source>
</evidence>
<dbReference type="RefSeq" id="XP_064771514.1">
    <property type="nucleotide sequence ID" value="XM_064911901.1"/>
</dbReference>
<feature type="compositionally biased region" description="Basic and acidic residues" evidence="2">
    <location>
        <begin position="34"/>
        <end position="43"/>
    </location>
</feature>
<sequence length="182" mass="21242">MPIAKSLKKVEQKLKAGSGVHPKARKFQQLNRATLRERKVTKQKMERSSVRDVQVLRFRFLRSCVDREENKDKTAFTEEEIKSMIQEFISRDDAEIQQLQASRRPGRPSSSRQDALQTRREFEMEEFKTGFYVPNLLDKNIVKAFRDWNEEWNGMGLLKFVRIAKEGGLQVAEAKDGSSMEM</sequence>
<comment type="caution">
    <text evidence="3">The sequence shown here is derived from an EMBL/GenBank/DDBJ whole genome shotgun (WGS) entry which is preliminary data.</text>
</comment>
<protein>
    <submittedName>
        <fullName evidence="3">Translation machinery-associated protein 16</fullName>
    </submittedName>
</protein>
<keyword evidence="4" id="KW-1185">Reference proteome</keyword>
<comment type="similarity">
    <text evidence="1">Belongs to the TMA16 family.</text>
</comment>
<dbReference type="GeneID" id="90037413"/>
<evidence type="ECO:0000256" key="2">
    <source>
        <dbReference type="SAM" id="MobiDB-lite"/>
    </source>
</evidence>
<dbReference type="Gene3D" id="1.20.1440.170">
    <property type="entry name" value="Translation machinery-associated protein 16-like"/>
    <property type="match status" value="1"/>
</dbReference>
<evidence type="ECO:0000256" key="1">
    <source>
        <dbReference type="ARBA" id="ARBA00034127"/>
    </source>
</evidence>
<organism evidence="3 4">
    <name type="scientific">Myxozyma melibiosi</name>
    <dbReference type="NCBI Taxonomy" id="54550"/>
    <lineage>
        <taxon>Eukaryota</taxon>
        <taxon>Fungi</taxon>
        <taxon>Dikarya</taxon>
        <taxon>Ascomycota</taxon>
        <taxon>Saccharomycotina</taxon>
        <taxon>Lipomycetes</taxon>
        <taxon>Lipomycetales</taxon>
        <taxon>Lipomycetaceae</taxon>
        <taxon>Myxozyma</taxon>
    </lineage>
</organism>
<name>A0ABR1FF20_9ASCO</name>
<dbReference type="Pfam" id="PF11176">
    <property type="entry name" value="Tma16"/>
    <property type="match status" value="1"/>
</dbReference>
<dbReference type="PANTHER" id="PTHR13349:SF2">
    <property type="entry name" value="TRANSLATION MACHINERY-ASSOCIATED PROTEIN 16"/>
    <property type="match status" value="1"/>
</dbReference>
<dbReference type="EMBL" id="JBBJBU010000001">
    <property type="protein sequence ID" value="KAK7208481.1"/>
    <property type="molecule type" value="Genomic_DNA"/>
</dbReference>
<dbReference type="InterPro" id="IPR021346">
    <property type="entry name" value="Tma16"/>
</dbReference>
<dbReference type="InterPro" id="IPR038356">
    <property type="entry name" value="Tma16_sf"/>
</dbReference>
<proteinExistence type="inferred from homology"/>
<dbReference type="PANTHER" id="PTHR13349">
    <property type="entry name" value="TRANSLATION MACHINERY-ASSOCIATED PROTEIN 16"/>
    <property type="match status" value="1"/>
</dbReference>
<feature type="region of interest" description="Disordered" evidence="2">
    <location>
        <begin position="13"/>
        <end position="43"/>
    </location>
</feature>
<gene>
    <name evidence="3" type="ORF">BZA70DRAFT_273844</name>
</gene>
<reference evidence="3 4" key="1">
    <citation type="submission" date="2024-03" db="EMBL/GenBank/DDBJ databases">
        <title>Genome-scale model development and genomic sequencing of the oleaginous clade Lipomyces.</title>
        <authorList>
            <consortium name="Lawrence Berkeley National Laboratory"/>
            <person name="Czajka J.J."/>
            <person name="Han Y."/>
            <person name="Kim J."/>
            <person name="Mondo S.J."/>
            <person name="Hofstad B.A."/>
            <person name="Robles A."/>
            <person name="Haridas S."/>
            <person name="Riley R."/>
            <person name="LaButti K."/>
            <person name="Pangilinan J."/>
            <person name="Andreopoulos W."/>
            <person name="Lipzen A."/>
            <person name="Yan J."/>
            <person name="Wang M."/>
            <person name="Ng V."/>
            <person name="Grigoriev I.V."/>
            <person name="Spatafora J.W."/>
            <person name="Magnuson J.K."/>
            <person name="Baker S.E."/>
            <person name="Pomraning K.R."/>
        </authorList>
    </citation>
    <scope>NUCLEOTIDE SEQUENCE [LARGE SCALE GENOMIC DNA]</scope>
    <source>
        <strain evidence="3 4">Phaff 52-87</strain>
    </source>
</reference>
<evidence type="ECO:0000313" key="4">
    <source>
        <dbReference type="Proteomes" id="UP001498771"/>
    </source>
</evidence>